<dbReference type="InterPro" id="IPR049946">
    <property type="entry name" value="RIBOSOMAL_L20_CS"/>
</dbReference>
<evidence type="ECO:0000256" key="6">
    <source>
        <dbReference type="ARBA" id="ARBA00035172"/>
    </source>
</evidence>
<evidence type="ECO:0000256" key="4">
    <source>
        <dbReference type="ARBA" id="ARBA00022980"/>
    </source>
</evidence>
<reference evidence="9 10" key="1">
    <citation type="submission" date="2020-02" db="EMBL/GenBank/DDBJ databases">
        <title>Genomic and physiological characterization of two novel Nitrospinaceae genera.</title>
        <authorList>
            <person name="Mueller A.J."/>
            <person name="Jung M.-Y."/>
            <person name="Strachan C.R."/>
            <person name="Herbold C.W."/>
            <person name="Kirkegaard R.H."/>
            <person name="Daims H."/>
        </authorList>
    </citation>
    <scope>NUCLEOTIDE SEQUENCE [LARGE SCALE GENOMIC DNA]</scope>
    <source>
        <strain evidence="9">EB</strain>
    </source>
</reference>
<dbReference type="Proteomes" id="UP000594688">
    <property type="component" value="Chromosome"/>
</dbReference>
<dbReference type="InterPro" id="IPR035566">
    <property type="entry name" value="Ribosomal_protein_bL20_C"/>
</dbReference>
<dbReference type="GO" id="GO:0003735">
    <property type="term" value="F:structural constituent of ribosome"/>
    <property type="evidence" value="ECO:0007669"/>
    <property type="project" value="InterPro"/>
</dbReference>
<proteinExistence type="inferred from homology"/>
<dbReference type="PANTHER" id="PTHR10986">
    <property type="entry name" value="39S RIBOSOMAL PROTEIN L20"/>
    <property type="match status" value="1"/>
</dbReference>
<evidence type="ECO:0000256" key="3">
    <source>
        <dbReference type="ARBA" id="ARBA00022884"/>
    </source>
</evidence>
<evidence type="ECO:0000256" key="7">
    <source>
        <dbReference type="HAMAP-Rule" id="MF_00382"/>
    </source>
</evidence>
<dbReference type="HAMAP" id="MF_00382">
    <property type="entry name" value="Ribosomal_bL20"/>
    <property type="match status" value="1"/>
</dbReference>
<dbReference type="GO" id="GO:0000027">
    <property type="term" value="P:ribosomal large subunit assembly"/>
    <property type="evidence" value="ECO:0007669"/>
    <property type="project" value="UniProtKB-UniRule"/>
</dbReference>
<dbReference type="Gene3D" id="1.10.1900.20">
    <property type="entry name" value="Ribosomal protein L20"/>
    <property type="match status" value="1"/>
</dbReference>
<keyword evidence="2 7" id="KW-0699">rRNA-binding</keyword>
<keyword evidence="4 7" id="KW-0689">Ribosomal protein</keyword>
<dbReference type="InterPro" id="IPR005813">
    <property type="entry name" value="Ribosomal_bL20"/>
</dbReference>
<accession>A0A7T0BUS5</accession>
<evidence type="ECO:0000313" key="9">
    <source>
        <dbReference type="EMBL" id="QPJ61330.1"/>
    </source>
</evidence>
<dbReference type="NCBIfam" id="TIGR01032">
    <property type="entry name" value="rplT_bact"/>
    <property type="match status" value="1"/>
</dbReference>
<evidence type="ECO:0000256" key="8">
    <source>
        <dbReference type="RuleBase" id="RU000560"/>
    </source>
</evidence>
<dbReference type="GO" id="GO:0005840">
    <property type="term" value="C:ribosome"/>
    <property type="evidence" value="ECO:0007669"/>
    <property type="project" value="UniProtKB-KW"/>
</dbReference>
<dbReference type="GO" id="GO:0006412">
    <property type="term" value="P:translation"/>
    <property type="evidence" value="ECO:0007669"/>
    <property type="project" value="InterPro"/>
</dbReference>
<evidence type="ECO:0000256" key="2">
    <source>
        <dbReference type="ARBA" id="ARBA00022730"/>
    </source>
</evidence>
<name>A0A7T0BUS5_9BACT</name>
<protein>
    <recommendedName>
        <fullName evidence="6 7">Large ribosomal subunit protein bL20</fullName>
    </recommendedName>
</protein>
<dbReference type="Pfam" id="PF00453">
    <property type="entry name" value="Ribosomal_L20"/>
    <property type="match status" value="1"/>
</dbReference>
<evidence type="ECO:0000313" key="10">
    <source>
        <dbReference type="Proteomes" id="UP000594688"/>
    </source>
</evidence>
<comment type="function">
    <text evidence="7 8">Binds directly to 23S ribosomal RNA and is necessary for the in vitro assembly process of the 50S ribosomal subunit. It is not involved in the protein synthesizing functions of that subunit.</text>
</comment>
<evidence type="ECO:0000256" key="5">
    <source>
        <dbReference type="ARBA" id="ARBA00023274"/>
    </source>
</evidence>
<dbReference type="AlphaFoldDB" id="A0A7T0BUS5"/>
<sequence>MPRATNGTVSRQRRKKILRMAKGYRSARSRAYRKAREAVEHGLSYAYRDRRVRKREFRRLWIARINAAVRAEGMTYSQFMNGLKKAEVELDRKVLSDLAIRDLESFKSLIETARSQLSAA</sequence>
<dbReference type="KEGG" id="nli:G3M70_05265"/>
<organism evidence="9 10">
    <name type="scientific">Candidatus Nitronauta litoralis</name>
    <dbReference type="NCBI Taxonomy" id="2705533"/>
    <lineage>
        <taxon>Bacteria</taxon>
        <taxon>Pseudomonadati</taxon>
        <taxon>Nitrospinota/Tectimicrobiota group</taxon>
        <taxon>Nitrospinota</taxon>
        <taxon>Nitrospinia</taxon>
        <taxon>Nitrospinales</taxon>
        <taxon>Nitrospinaceae</taxon>
        <taxon>Candidatus Nitronauta</taxon>
    </lineage>
</organism>
<dbReference type="FunFam" id="1.10.1900.20:FF:000001">
    <property type="entry name" value="50S ribosomal protein L20"/>
    <property type="match status" value="1"/>
</dbReference>
<dbReference type="SUPFAM" id="SSF74731">
    <property type="entry name" value="Ribosomal protein L20"/>
    <property type="match status" value="1"/>
</dbReference>
<dbReference type="PRINTS" id="PR00062">
    <property type="entry name" value="RIBOSOMALL20"/>
</dbReference>
<dbReference type="Gene3D" id="6.10.160.10">
    <property type="match status" value="1"/>
</dbReference>
<dbReference type="GO" id="GO:1990904">
    <property type="term" value="C:ribonucleoprotein complex"/>
    <property type="evidence" value="ECO:0007669"/>
    <property type="project" value="UniProtKB-KW"/>
</dbReference>
<dbReference type="GO" id="GO:0019843">
    <property type="term" value="F:rRNA binding"/>
    <property type="evidence" value="ECO:0007669"/>
    <property type="project" value="UniProtKB-UniRule"/>
</dbReference>
<gene>
    <name evidence="7 9" type="primary">rplT</name>
    <name evidence="9" type="ORF">G3M70_05265</name>
</gene>
<dbReference type="CDD" id="cd07026">
    <property type="entry name" value="Ribosomal_L20"/>
    <property type="match status" value="1"/>
</dbReference>
<comment type="similarity">
    <text evidence="1 7 8">Belongs to the bacterial ribosomal protein bL20 family.</text>
</comment>
<keyword evidence="3 7" id="KW-0694">RNA-binding</keyword>
<dbReference type="PROSITE" id="PS00937">
    <property type="entry name" value="RIBOSOMAL_L20"/>
    <property type="match status" value="1"/>
</dbReference>
<evidence type="ECO:0000256" key="1">
    <source>
        <dbReference type="ARBA" id="ARBA00007698"/>
    </source>
</evidence>
<dbReference type="EMBL" id="CP048685">
    <property type="protein sequence ID" value="QPJ61330.1"/>
    <property type="molecule type" value="Genomic_DNA"/>
</dbReference>
<keyword evidence="5 7" id="KW-0687">Ribonucleoprotein</keyword>